<dbReference type="PANTHER" id="PTHR45663">
    <property type="entry name" value="GEO12009P1"/>
    <property type="match status" value="1"/>
</dbReference>
<dbReference type="PANTHER" id="PTHR45663:SF11">
    <property type="entry name" value="GEO12009P1"/>
    <property type="match status" value="1"/>
</dbReference>
<dbReference type="PRINTS" id="PR00421">
    <property type="entry name" value="THIOREDOXIN"/>
</dbReference>
<keyword evidence="2" id="KW-0813">Transport</keyword>
<keyword evidence="3" id="KW-0249">Electron transport</keyword>
<dbReference type="OrthoDB" id="9790390at2"/>
<organism evidence="9 10">
    <name type="scientific">Thermophagus xiamenensis</name>
    <dbReference type="NCBI Taxonomy" id="385682"/>
    <lineage>
        <taxon>Bacteria</taxon>
        <taxon>Pseudomonadati</taxon>
        <taxon>Bacteroidota</taxon>
        <taxon>Bacteroidia</taxon>
        <taxon>Marinilabiliales</taxon>
        <taxon>Marinilabiliaceae</taxon>
        <taxon>Thermophagus</taxon>
    </lineage>
</organism>
<keyword evidence="5" id="KW-0676">Redox-active center</keyword>
<evidence type="ECO:0000256" key="6">
    <source>
        <dbReference type="NCBIfam" id="TIGR01068"/>
    </source>
</evidence>
<keyword evidence="10" id="KW-1185">Reference proteome</keyword>
<dbReference type="NCBIfam" id="TIGR01068">
    <property type="entry name" value="thioredoxin"/>
    <property type="match status" value="1"/>
</dbReference>
<dbReference type="PROSITE" id="PS00194">
    <property type="entry name" value="THIOREDOXIN_1"/>
    <property type="match status" value="1"/>
</dbReference>
<evidence type="ECO:0000256" key="1">
    <source>
        <dbReference type="ARBA" id="ARBA00008987"/>
    </source>
</evidence>
<comment type="similarity">
    <text evidence="1">Belongs to the thioredoxin family.</text>
</comment>
<gene>
    <name evidence="9" type="ORF">SAMN05444380_102176</name>
</gene>
<dbReference type="InterPro" id="IPR036249">
    <property type="entry name" value="Thioredoxin-like_sf"/>
</dbReference>
<dbReference type="InParanoid" id="A0A1I1VHA9"/>
<evidence type="ECO:0000313" key="9">
    <source>
        <dbReference type="EMBL" id="SFD82175.1"/>
    </source>
</evidence>
<dbReference type="InterPro" id="IPR013766">
    <property type="entry name" value="Thioredoxin_domain"/>
</dbReference>
<dbReference type="FunFam" id="3.40.30.10:FF:000229">
    <property type="entry name" value="Thioredoxin (TRX)"/>
    <property type="match status" value="1"/>
</dbReference>
<dbReference type="EMBL" id="FONA01000002">
    <property type="protein sequence ID" value="SFD82175.1"/>
    <property type="molecule type" value="Genomic_DNA"/>
</dbReference>
<dbReference type="SUPFAM" id="SSF52833">
    <property type="entry name" value="Thioredoxin-like"/>
    <property type="match status" value="1"/>
</dbReference>
<keyword evidence="7" id="KW-0732">Signal</keyword>
<evidence type="ECO:0000256" key="7">
    <source>
        <dbReference type="SAM" id="SignalP"/>
    </source>
</evidence>
<dbReference type="PROSITE" id="PS51352">
    <property type="entry name" value="THIOREDOXIN_2"/>
    <property type="match status" value="1"/>
</dbReference>
<accession>A0A1I1VHA9</accession>
<reference evidence="9 10" key="1">
    <citation type="submission" date="2016-10" db="EMBL/GenBank/DDBJ databases">
        <authorList>
            <person name="de Groot N.N."/>
        </authorList>
    </citation>
    <scope>NUCLEOTIDE SEQUENCE [LARGE SCALE GENOMIC DNA]</scope>
    <source>
        <strain evidence="9 10">DSM 19012</strain>
    </source>
</reference>
<feature type="chain" id="PRO_5010158693" description="Thioredoxin" evidence="7">
    <location>
        <begin position="25"/>
        <end position="152"/>
    </location>
</feature>
<dbReference type="Proteomes" id="UP000181976">
    <property type="component" value="Unassembled WGS sequence"/>
</dbReference>
<dbReference type="InterPro" id="IPR017937">
    <property type="entry name" value="Thioredoxin_CS"/>
</dbReference>
<dbReference type="GO" id="GO:0015035">
    <property type="term" value="F:protein-disulfide reductase activity"/>
    <property type="evidence" value="ECO:0007669"/>
    <property type="project" value="UniProtKB-UniRule"/>
</dbReference>
<evidence type="ECO:0000256" key="5">
    <source>
        <dbReference type="ARBA" id="ARBA00023284"/>
    </source>
</evidence>
<dbReference type="STRING" id="385682.SAMN05444380_102176"/>
<evidence type="ECO:0000256" key="3">
    <source>
        <dbReference type="ARBA" id="ARBA00022982"/>
    </source>
</evidence>
<dbReference type="Gene3D" id="3.40.30.10">
    <property type="entry name" value="Glutaredoxin"/>
    <property type="match status" value="1"/>
</dbReference>
<sequence>MRNYLALFSVVVLFLFSGTQTTKARTGGNEAESKIIHLDKQAFIEKVFDYENNSEWVYKGDKPAILDFYADWCGPCRMLAPVLEEIQEEYGGKLQVYKIDTEKSRELSAAFGIRSLPTIVFIPMNEKPQAVLGFVPKEQLTKMINEILKVSK</sequence>
<dbReference type="Pfam" id="PF00085">
    <property type="entry name" value="Thioredoxin"/>
    <property type="match status" value="1"/>
</dbReference>
<dbReference type="RefSeq" id="WP_010528732.1">
    <property type="nucleotide sequence ID" value="NZ_AFSL01000095.1"/>
</dbReference>
<evidence type="ECO:0000259" key="8">
    <source>
        <dbReference type="PROSITE" id="PS51352"/>
    </source>
</evidence>
<dbReference type="AlphaFoldDB" id="A0A1I1VHA9"/>
<evidence type="ECO:0000313" key="10">
    <source>
        <dbReference type="Proteomes" id="UP000181976"/>
    </source>
</evidence>
<dbReference type="GO" id="GO:0005737">
    <property type="term" value="C:cytoplasm"/>
    <property type="evidence" value="ECO:0007669"/>
    <property type="project" value="TreeGrafter"/>
</dbReference>
<feature type="signal peptide" evidence="7">
    <location>
        <begin position="1"/>
        <end position="24"/>
    </location>
</feature>
<dbReference type="InterPro" id="IPR005746">
    <property type="entry name" value="Thioredoxin"/>
</dbReference>
<dbReference type="eggNOG" id="COG3118">
    <property type="taxonomic scope" value="Bacteria"/>
</dbReference>
<protein>
    <recommendedName>
        <fullName evidence="6">Thioredoxin</fullName>
    </recommendedName>
</protein>
<feature type="domain" description="Thioredoxin" evidence="8">
    <location>
        <begin position="36"/>
        <end position="149"/>
    </location>
</feature>
<evidence type="ECO:0000256" key="2">
    <source>
        <dbReference type="ARBA" id="ARBA00022448"/>
    </source>
</evidence>
<name>A0A1I1VHA9_9BACT</name>
<keyword evidence="4" id="KW-1015">Disulfide bond</keyword>
<evidence type="ECO:0000256" key="4">
    <source>
        <dbReference type="ARBA" id="ARBA00023157"/>
    </source>
</evidence>
<dbReference type="CDD" id="cd02947">
    <property type="entry name" value="TRX_family"/>
    <property type="match status" value="1"/>
</dbReference>
<proteinExistence type="inferred from homology"/>